<gene>
    <name evidence="2" type="ORF">GUJ93_ZPchr0004g39395</name>
</gene>
<accession>A0A8J5S654</accession>
<dbReference type="InterPro" id="IPR040273">
    <property type="entry name" value="PIP1"/>
</dbReference>
<dbReference type="PANTHER" id="PTHR37245:SF3">
    <property type="entry name" value="OS04G0495150 PROTEIN"/>
    <property type="match status" value="1"/>
</dbReference>
<keyword evidence="3" id="KW-1185">Reference proteome</keyword>
<dbReference type="OrthoDB" id="628089at2759"/>
<dbReference type="GO" id="GO:0006952">
    <property type="term" value="P:defense response"/>
    <property type="evidence" value="ECO:0007669"/>
    <property type="project" value="InterPro"/>
</dbReference>
<evidence type="ECO:0000256" key="1">
    <source>
        <dbReference type="SAM" id="SignalP"/>
    </source>
</evidence>
<proteinExistence type="predicted"/>
<dbReference type="PANTHER" id="PTHR37245">
    <property type="entry name" value="PAMP-INDUCED SECRETED PEPTIDE 1"/>
    <property type="match status" value="1"/>
</dbReference>
<organism evidence="2 3">
    <name type="scientific">Zizania palustris</name>
    <name type="common">Northern wild rice</name>
    <dbReference type="NCBI Taxonomy" id="103762"/>
    <lineage>
        <taxon>Eukaryota</taxon>
        <taxon>Viridiplantae</taxon>
        <taxon>Streptophyta</taxon>
        <taxon>Embryophyta</taxon>
        <taxon>Tracheophyta</taxon>
        <taxon>Spermatophyta</taxon>
        <taxon>Magnoliopsida</taxon>
        <taxon>Liliopsida</taxon>
        <taxon>Poales</taxon>
        <taxon>Poaceae</taxon>
        <taxon>BOP clade</taxon>
        <taxon>Oryzoideae</taxon>
        <taxon>Oryzeae</taxon>
        <taxon>Zizaniinae</taxon>
        <taxon>Zizania</taxon>
    </lineage>
</organism>
<keyword evidence="1" id="KW-0732">Signal</keyword>
<dbReference type="Proteomes" id="UP000729402">
    <property type="component" value="Unassembled WGS sequence"/>
</dbReference>
<evidence type="ECO:0000313" key="3">
    <source>
        <dbReference type="Proteomes" id="UP000729402"/>
    </source>
</evidence>
<feature type="signal peptide" evidence="1">
    <location>
        <begin position="1"/>
        <end position="28"/>
    </location>
</feature>
<name>A0A8J5S654_ZIZPA</name>
<reference evidence="2" key="2">
    <citation type="submission" date="2021-02" db="EMBL/GenBank/DDBJ databases">
        <authorList>
            <person name="Kimball J.A."/>
            <person name="Haas M.W."/>
            <person name="Macchietto M."/>
            <person name="Kono T."/>
            <person name="Duquette J."/>
            <person name="Shao M."/>
        </authorList>
    </citation>
    <scope>NUCLEOTIDE SEQUENCE</scope>
    <source>
        <tissue evidence="2">Fresh leaf tissue</tissue>
    </source>
</reference>
<dbReference type="AlphaFoldDB" id="A0A8J5S654"/>
<comment type="caution">
    <text evidence="2">The sequence shown here is derived from an EMBL/GenBank/DDBJ whole genome shotgun (WGS) entry which is preliminary data.</text>
</comment>
<protein>
    <submittedName>
        <fullName evidence="2">Uncharacterized protein</fullName>
    </submittedName>
</protein>
<sequence length="74" mass="7868">MLSKRGKIIAAFLLFVTISSTALTAVHAARMMLQGDMQYTAGHPTASLHERARRLLVALVAQLTAGPSTRGPGH</sequence>
<dbReference type="EMBL" id="JAAALK010000285">
    <property type="protein sequence ID" value="KAG8065158.1"/>
    <property type="molecule type" value="Genomic_DNA"/>
</dbReference>
<reference evidence="2" key="1">
    <citation type="journal article" date="2021" name="bioRxiv">
        <title>Whole Genome Assembly and Annotation of Northern Wild Rice, Zizania palustris L., Supports a Whole Genome Duplication in the Zizania Genus.</title>
        <authorList>
            <person name="Haas M."/>
            <person name="Kono T."/>
            <person name="Macchietto M."/>
            <person name="Millas R."/>
            <person name="McGilp L."/>
            <person name="Shao M."/>
            <person name="Duquette J."/>
            <person name="Hirsch C.N."/>
            <person name="Kimball J."/>
        </authorList>
    </citation>
    <scope>NUCLEOTIDE SEQUENCE</scope>
    <source>
        <tissue evidence="2">Fresh leaf tissue</tissue>
    </source>
</reference>
<feature type="chain" id="PRO_5035312089" evidence="1">
    <location>
        <begin position="29"/>
        <end position="74"/>
    </location>
</feature>
<evidence type="ECO:0000313" key="2">
    <source>
        <dbReference type="EMBL" id="KAG8065158.1"/>
    </source>
</evidence>